<name>A0A2W4CQQ2_9HYPH</name>
<reference evidence="1 2" key="1">
    <citation type="journal article" date="2018" name="Sci. Rep.">
        <title>Rhizobium tumorigenes sp. nov., a novel plant tumorigenic bacterium isolated from cane gall tumors on thornless blackberry.</title>
        <authorList>
            <person name="Kuzmanovi N."/>
            <person name="Smalla K."/>
            <person name="Gronow S."/>
            <person name="PuBawska J."/>
        </authorList>
    </citation>
    <scope>NUCLEOTIDE SEQUENCE [LARGE SCALE GENOMIC DNA]</scope>
    <source>
        <strain evidence="1 2">CCBAU 85046</strain>
    </source>
</reference>
<proteinExistence type="predicted"/>
<gene>
    <name evidence="1" type="ORF">CPY51_08410</name>
</gene>
<protein>
    <submittedName>
        <fullName evidence="1">Uncharacterized protein</fullName>
    </submittedName>
</protein>
<evidence type="ECO:0000313" key="2">
    <source>
        <dbReference type="Proteomes" id="UP000248925"/>
    </source>
</evidence>
<dbReference type="EMBL" id="PCDP01000028">
    <property type="protein sequence ID" value="PZM15057.1"/>
    <property type="molecule type" value="Genomic_DNA"/>
</dbReference>
<dbReference type="AlphaFoldDB" id="A0A2W4CQQ2"/>
<organism evidence="1 2">
    <name type="scientific">Rhizobium tubonense</name>
    <dbReference type="NCBI Taxonomy" id="484088"/>
    <lineage>
        <taxon>Bacteria</taxon>
        <taxon>Pseudomonadati</taxon>
        <taxon>Pseudomonadota</taxon>
        <taxon>Alphaproteobacteria</taxon>
        <taxon>Hyphomicrobiales</taxon>
        <taxon>Rhizobiaceae</taxon>
        <taxon>Rhizobium/Agrobacterium group</taxon>
        <taxon>Rhizobium</taxon>
    </lineage>
</organism>
<accession>A0A2W4CQQ2</accession>
<comment type="caution">
    <text evidence="1">The sequence shown here is derived from an EMBL/GenBank/DDBJ whole genome shotgun (WGS) entry which is preliminary data.</text>
</comment>
<evidence type="ECO:0000313" key="1">
    <source>
        <dbReference type="EMBL" id="PZM15057.1"/>
    </source>
</evidence>
<dbReference type="Proteomes" id="UP000248925">
    <property type="component" value="Unassembled WGS sequence"/>
</dbReference>
<keyword evidence="2" id="KW-1185">Reference proteome</keyword>
<sequence>MIWLPSAWNSFENGYEVVLADRGDPAASVGKQDIAESGPDAKRYSRPSHFAKTSFRVFQLGSLAVLCVQGPAIMGIVYPLKVNWSTIEYITYS</sequence>